<organism evidence="3 4">
    <name type="scientific">Microlunatus ginsengisoli</name>
    <dbReference type="NCBI Taxonomy" id="363863"/>
    <lineage>
        <taxon>Bacteria</taxon>
        <taxon>Bacillati</taxon>
        <taxon>Actinomycetota</taxon>
        <taxon>Actinomycetes</taxon>
        <taxon>Propionibacteriales</taxon>
        <taxon>Propionibacteriaceae</taxon>
        <taxon>Microlunatus</taxon>
    </lineage>
</organism>
<feature type="domain" description="Beta-lactamase class A catalytic" evidence="2">
    <location>
        <begin position="148"/>
        <end position="284"/>
    </location>
</feature>
<dbReference type="PANTHER" id="PTHR35333">
    <property type="entry name" value="BETA-LACTAMASE"/>
    <property type="match status" value="1"/>
</dbReference>
<evidence type="ECO:0000256" key="1">
    <source>
        <dbReference type="SAM" id="Phobius"/>
    </source>
</evidence>
<keyword evidence="4" id="KW-1185">Reference proteome</keyword>
<gene>
    <name evidence="3" type="ORF">GCM10022236_17670</name>
</gene>
<dbReference type="GO" id="GO:0016787">
    <property type="term" value="F:hydrolase activity"/>
    <property type="evidence" value="ECO:0007669"/>
    <property type="project" value="UniProtKB-KW"/>
</dbReference>
<dbReference type="RefSeq" id="WP_344803488.1">
    <property type="nucleotide sequence ID" value="NZ_BAABAB010000010.1"/>
</dbReference>
<dbReference type="InterPro" id="IPR000871">
    <property type="entry name" value="Beta-lactam_class-A"/>
</dbReference>
<keyword evidence="1" id="KW-1133">Transmembrane helix</keyword>
<sequence>MSTDQLLSEPETITRRPVPVARPMPSLRFRRVRALVLLVAVVLLVWGGVRLIGWVASDAGGPGSGRADVPPPPTSQSASAALVDVVAARTQGIKGDTAVGVLDLGTGVTATYAVDKVFPTASIVKLDILAALLLQSDGELTQGQEARAKRMIQNSDNAAATALWKAIGGAKGLNRANQTLGLTRTTPGTQARWGLTTTTVADQLRLLSVIFTDDSPLSAESRGFVRTLMGHVADDQAWGVSAGDDPGGAGSHLKNGWLPRSGGWIVNSVGQVEHAGHTLLVVALSDGRPSKSVGIDVLEGISADAVKATTGG</sequence>
<reference evidence="4" key="1">
    <citation type="journal article" date="2019" name="Int. J. Syst. Evol. Microbiol.">
        <title>The Global Catalogue of Microorganisms (GCM) 10K type strain sequencing project: providing services to taxonomists for standard genome sequencing and annotation.</title>
        <authorList>
            <consortium name="The Broad Institute Genomics Platform"/>
            <consortium name="The Broad Institute Genome Sequencing Center for Infectious Disease"/>
            <person name="Wu L."/>
            <person name="Ma J."/>
        </authorList>
    </citation>
    <scope>NUCLEOTIDE SEQUENCE [LARGE SCALE GENOMIC DNA]</scope>
    <source>
        <strain evidence="4">JCM 16929</strain>
    </source>
</reference>
<dbReference type="SUPFAM" id="SSF56601">
    <property type="entry name" value="beta-lactamase/transpeptidase-like"/>
    <property type="match status" value="1"/>
</dbReference>
<dbReference type="Gene3D" id="3.40.710.10">
    <property type="entry name" value="DD-peptidase/beta-lactamase superfamily"/>
    <property type="match status" value="1"/>
</dbReference>
<keyword evidence="1" id="KW-0812">Transmembrane</keyword>
<keyword evidence="1" id="KW-0472">Membrane</keyword>
<dbReference type="EMBL" id="BAABAB010000010">
    <property type="protein sequence ID" value="GAA3615996.1"/>
    <property type="molecule type" value="Genomic_DNA"/>
</dbReference>
<evidence type="ECO:0000313" key="3">
    <source>
        <dbReference type="EMBL" id="GAA3615996.1"/>
    </source>
</evidence>
<keyword evidence="3" id="KW-0378">Hydrolase</keyword>
<protein>
    <submittedName>
        <fullName evidence="3">Serine hydrolase</fullName>
    </submittedName>
</protein>
<dbReference type="PANTHER" id="PTHR35333:SF3">
    <property type="entry name" value="BETA-LACTAMASE-TYPE TRANSPEPTIDASE FOLD CONTAINING PROTEIN"/>
    <property type="match status" value="1"/>
</dbReference>
<accession>A0ABP6ZP51</accession>
<evidence type="ECO:0000313" key="4">
    <source>
        <dbReference type="Proteomes" id="UP001501490"/>
    </source>
</evidence>
<dbReference type="InterPro" id="IPR045155">
    <property type="entry name" value="Beta-lactam_cat"/>
</dbReference>
<proteinExistence type="predicted"/>
<feature type="transmembrane region" description="Helical" evidence="1">
    <location>
        <begin position="34"/>
        <end position="56"/>
    </location>
</feature>
<comment type="caution">
    <text evidence="3">The sequence shown here is derived from an EMBL/GenBank/DDBJ whole genome shotgun (WGS) entry which is preliminary data.</text>
</comment>
<dbReference type="InterPro" id="IPR012338">
    <property type="entry name" value="Beta-lactam/transpept-like"/>
</dbReference>
<evidence type="ECO:0000259" key="2">
    <source>
        <dbReference type="Pfam" id="PF13354"/>
    </source>
</evidence>
<name>A0ABP6ZP51_9ACTN</name>
<dbReference type="Pfam" id="PF13354">
    <property type="entry name" value="Beta-lactamase2"/>
    <property type="match status" value="1"/>
</dbReference>
<dbReference type="Proteomes" id="UP001501490">
    <property type="component" value="Unassembled WGS sequence"/>
</dbReference>